<dbReference type="InterPro" id="IPR043917">
    <property type="entry name" value="DUF5753"/>
</dbReference>
<dbReference type="SUPFAM" id="SSF47413">
    <property type="entry name" value="lambda repressor-like DNA-binding domains"/>
    <property type="match status" value="1"/>
</dbReference>
<reference evidence="2 3" key="1">
    <citation type="submission" date="2020-10" db="EMBL/GenBank/DDBJ databases">
        <title>Sequencing the genomes of 1000 actinobacteria strains.</title>
        <authorList>
            <person name="Klenk H.-P."/>
        </authorList>
    </citation>
    <scope>NUCLEOTIDE SEQUENCE [LARGE SCALE GENOMIC DNA]</scope>
    <source>
        <strain evidence="2 3">DSM 45157</strain>
    </source>
</reference>
<comment type="caution">
    <text evidence="2">The sequence shown here is derived from an EMBL/GenBank/DDBJ whole genome shotgun (WGS) entry which is preliminary data.</text>
</comment>
<protein>
    <submittedName>
        <fullName evidence="2">Transcriptional regulator with XRE-family HTH domain</fullName>
    </submittedName>
</protein>
<dbReference type="EMBL" id="JADBDY010000001">
    <property type="protein sequence ID" value="MBE1458854.1"/>
    <property type="molecule type" value="Genomic_DNA"/>
</dbReference>
<evidence type="ECO:0000259" key="1">
    <source>
        <dbReference type="PROSITE" id="PS50943"/>
    </source>
</evidence>
<dbReference type="InterPro" id="IPR010982">
    <property type="entry name" value="Lambda_DNA-bd_dom_sf"/>
</dbReference>
<dbReference type="RefSeq" id="WP_191271770.1">
    <property type="nucleotide sequence ID" value="NZ_BMXJ01000005.1"/>
</dbReference>
<organism evidence="2 3">
    <name type="scientific">Nocardiopsis terrae</name>
    <dbReference type="NCBI Taxonomy" id="372655"/>
    <lineage>
        <taxon>Bacteria</taxon>
        <taxon>Bacillati</taxon>
        <taxon>Actinomycetota</taxon>
        <taxon>Actinomycetes</taxon>
        <taxon>Streptosporangiales</taxon>
        <taxon>Nocardiopsidaceae</taxon>
        <taxon>Nocardiopsis</taxon>
    </lineage>
</organism>
<feature type="domain" description="HTH cro/C1-type" evidence="1">
    <location>
        <begin position="18"/>
        <end position="72"/>
    </location>
</feature>
<name>A0ABR9HIK7_9ACTN</name>
<dbReference type="Proteomes" id="UP000598217">
    <property type="component" value="Unassembled WGS sequence"/>
</dbReference>
<dbReference type="Pfam" id="PF19054">
    <property type="entry name" value="DUF5753"/>
    <property type="match status" value="1"/>
</dbReference>
<evidence type="ECO:0000313" key="3">
    <source>
        <dbReference type="Proteomes" id="UP000598217"/>
    </source>
</evidence>
<sequence length="283" mass="32386">MRTRLSLSVRGKRLLRELRRLRDEREMSPEDVARQLGWHKTKLYRIERGESRLILDDLDELLELYGVRSPERESLFQLGKDAWKRGWWLAYRDLYQGESFFVMENDAAKISVYAPNLLPGLLQTEEYARASIQAMHATGDVEEMARQLAVRIERQGILARENPPEVLAVLDEVVLRRAVLDEGVHYGQLSRLIELNQTPNITIQVIPFSSGVYMGQEGQFTIFEFPDAEDAPVAYQEGLFGDVYVEDSTDVARYTLAAARFREVALDASASTEFIRGLLKETG</sequence>
<dbReference type="InterPro" id="IPR001387">
    <property type="entry name" value="Cro/C1-type_HTH"/>
</dbReference>
<dbReference type="PROSITE" id="PS50943">
    <property type="entry name" value="HTH_CROC1"/>
    <property type="match status" value="1"/>
</dbReference>
<gene>
    <name evidence="2" type="ORF">H4W79_003068</name>
</gene>
<dbReference type="Gene3D" id="1.10.260.40">
    <property type="entry name" value="lambda repressor-like DNA-binding domains"/>
    <property type="match status" value="1"/>
</dbReference>
<dbReference type="Pfam" id="PF13560">
    <property type="entry name" value="HTH_31"/>
    <property type="match status" value="1"/>
</dbReference>
<accession>A0ABR9HIK7</accession>
<keyword evidence="3" id="KW-1185">Reference proteome</keyword>
<proteinExistence type="predicted"/>
<dbReference type="SMART" id="SM00530">
    <property type="entry name" value="HTH_XRE"/>
    <property type="match status" value="1"/>
</dbReference>
<evidence type="ECO:0000313" key="2">
    <source>
        <dbReference type="EMBL" id="MBE1458854.1"/>
    </source>
</evidence>